<evidence type="ECO:0000256" key="2">
    <source>
        <dbReference type="ARBA" id="ARBA00022490"/>
    </source>
</evidence>
<evidence type="ECO:0000313" key="10">
    <source>
        <dbReference type="Proteomes" id="UP001445335"/>
    </source>
</evidence>
<evidence type="ECO:0000256" key="3">
    <source>
        <dbReference type="ARBA" id="ARBA00022701"/>
    </source>
</evidence>
<evidence type="ECO:0000256" key="4">
    <source>
        <dbReference type="ARBA" id="ARBA00023212"/>
    </source>
</evidence>
<evidence type="ECO:0000256" key="5">
    <source>
        <dbReference type="RuleBase" id="RU363050"/>
    </source>
</evidence>
<comment type="subcellular location">
    <subcellularLocation>
        <location evidence="5">Cytoplasm</location>
        <location evidence="5">Cytoskeleton</location>
        <location evidence="5">Microtubule organizing center</location>
    </subcellularLocation>
</comment>
<comment type="function">
    <text evidence="5">Component of the gamma-tubulin ring complex (gTuRC) which mediates microtubule nucleation.</text>
</comment>
<dbReference type="GO" id="GO:0000930">
    <property type="term" value="C:gamma-tubulin complex"/>
    <property type="evidence" value="ECO:0007669"/>
    <property type="project" value="TreeGrafter"/>
</dbReference>
<dbReference type="GO" id="GO:0051225">
    <property type="term" value="P:spindle assembly"/>
    <property type="evidence" value="ECO:0007669"/>
    <property type="project" value="TreeGrafter"/>
</dbReference>
<dbReference type="InterPro" id="IPR007259">
    <property type="entry name" value="GCP"/>
</dbReference>
<keyword evidence="2 5" id="KW-0963">Cytoplasm</keyword>
<dbReference type="Pfam" id="PF17681">
    <property type="entry name" value="GCP_N_terminal"/>
    <property type="match status" value="1"/>
</dbReference>
<dbReference type="GO" id="GO:0007020">
    <property type="term" value="P:microtubule nucleation"/>
    <property type="evidence" value="ECO:0007669"/>
    <property type="project" value="InterPro"/>
</dbReference>
<evidence type="ECO:0000259" key="7">
    <source>
        <dbReference type="Pfam" id="PF04130"/>
    </source>
</evidence>
<name>A0AAW1S460_9CHLO</name>
<dbReference type="PANTHER" id="PTHR19302">
    <property type="entry name" value="GAMMA TUBULIN COMPLEX PROTEIN"/>
    <property type="match status" value="1"/>
</dbReference>
<dbReference type="GO" id="GO:0051011">
    <property type="term" value="F:microtubule minus-end binding"/>
    <property type="evidence" value="ECO:0007669"/>
    <property type="project" value="TreeGrafter"/>
</dbReference>
<keyword evidence="4 5" id="KW-0206">Cytoskeleton</keyword>
<keyword evidence="3 5" id="KW-0493">Microtubule</keyword>
<dbReference type="InterPro" id="IPR041470">
    <property type="entry name" value="GCP_N"/>
</dbReference>
<dbReference type="Proteomes" id="UP001445335">
    <property type="component" value="Unassembled WGS sequence"/>
</dbReference>
<dbReference type="InterPro" id="IPR042241">
    <property type="entry name" value="GCP_C_sf"/>
</dbReference>
<dbReference type="InterPro" id="IPR059169">
    <property type="entry name" value="GCP5_N_ext"/>
</dbReference>
<comment type="caution">
    <text evidence="9">The sequence shown here is derived from an EMBL/GenBank/DDBJ whole genome shotgun (WGS) entry which is preliminary data.</text>
</comment>
<dbReference type="GO" id="GO:0051321">
    <property type="term" value="P:meiotic cell cycle"/>
    <property type="evidence" value="ECO:0007669"/>
    <property type="project" value="TreeGrafter"/>
</dbReference>
<keyword evidence="10" id="KW-1185">Reference proteome</keyword>
<dbReference type="GO" id="GO:0005874">
    <property type="term" value="C:microtubule"/>
    <property type="evidence" value="ECO:0007669"/>
    <property type="project" value="UniProtKB-KW"/>
</dbReference>
<sequence length="937" mass="96224">MHHTQVHGYLDTNLSAVDKEYRGLALRLVEHNQGRKARALALLQARFTAAPLSSDNLAAPEAHARALHLLLSLAGRPLASEHTLPPQANTSYAGDAAAAGKEGAPSDGEQSDWGEQAGAGSGGSLSDWGDSCASEPVPLTASALPGVSETCTGEAAPAAQWPPALADPSIGAPEPARLCNSGARPPRLVMQVLHLLRGCSEPGSAFRSGPDGCLGAAPGVHVPHLSPGALLRLLQRFAAAGATTRRLREIELRGVDAQLAGLAACAGAAEGGGSTSLLALEAATRAPMRRLELLALAASAATDAVVAVGGAAEAAAERAAGLLDAQHALLRSAAARGTPQGAEEAGVLLRLFLHAARPLLSAIEAWVNEGRLPATHAEFFIAAGADVAPNAPGFWRQAFRLRPRQSGAAVGAAAPSFVVELAPELLAAGKAALLLRASDSLGHTSLERPRGARAGKLHKHFIATAAQLCEVHAQQSPPCMHLAGAPTGADIAARMAVGDDAWRARLMGAMAGPASGEACDGLGWRACTATRVQAFSGSVAEQLWAAAAQPAAARPGADWLSGPHPLRGVPLEVLLEGALRRPLRLAAELAGAALLARLTAGGQLHAMLRALRGAFFLLSPAMQAFARALLERLEVARLARSGASPEPGTGLGLGLGSPSASVAALPGTLAADVQELLDDMLAEHSECSQPGNAKGSGRLAGDAESTCRLELSVSVQEAAADTPGAGHSADLDAVTRLRLHSALAWPLSPIVAEAALPQYNSVLAFLLQVAWARHAVERARRRSVPGLSGRTRAPGDILGAEMAAAAAAIYSHLAERLAGGVAARLEQDLAAARTVDDAAAAHTRFLEHASAAVLVGGGRQARLAAAAVWRQLALMLRYASLQHGAADPAALCELSCEWRERHRYLLRLLASSSATGDPAAMRSLADRLDFNGFYIGC</sequence>
<dbReference type="Pfam" id="PF04130">
    <property type="entry name" value="GCP_C_terminal"/>
    <property type="match status" value="1"/>
</dbReference>
<dbReference type="EMBL" id="JALJOU010000012">
    <property type="protein sequence ID" value="KAK9840835.1"/>
    <property type="molecule type" value="Genomic_DNA"/>
</dbReference>
<feature type="domain" description="Gamma tubulin complex component protein N-terminal" evidence="8">
    <location>
        <begin position="273"/>
        <end position="442"/>
    </location>
</feature>
<dbReference type="AlphaFoldDB" id="A0AAW1S460"/>
<dbReference type="Gene3D" id="1.20.120.1900">
    <property type="entry name" value="Gamma-tubulin complex, C-terminal domain"/>
    <property type="match status" value="1"/>
</dbReference>
<reference evidence="9 10" key="1">
    <citation type="journal article" date="2024" name="Nat. Commun.">
        <title>Phylogenomics reveals the evolutionary origins of lichenization in chlorophyte algae.</title>
        <authorList>
            <person name="Puginier C."/>
            <person name="Libourel C."/>
            <person name="Otte J."/>
            <person name="Skaloud P."/>
            <person name="Haon M."/>
            <person name="Grisel S."/>
            <person name="Petersen M."/>
            <person name="Berrin J.G."/>
            <person name="Delaux P.M."/>
            <person name="Dal Grande F."/>
            <person name="Keller J."/>
        </authorList>
    </citation>
    <scope>NUCLEOTIDE SEQUENCE [LARGE SCALE GENOMIC DNA]</scope>
    <source>
        <strain evidence="9 10">SAG 245.80</strain>
    </source>
</reference>
<dbReference type="CDD" id="cd22572">
    <property type="entry name" value="GCP5_NTD"/>
    <property type="match status" value="1"/>
</dbReference>
<dbReference type="GO" id="GO:0031122">
    <property type="term" value="P:cytoplasmic microtubule organization"/>
    <property type="evidence" value="ECO:0007669"/>
    <property type="project" value="TreeGrafter"/>
</dbReference>
<dbReference type="GO" id="GO:0000922">
    <property type="term" value="C:spindle pole"/>
    <property type="evidence" value="ECO:0007669"/>
    <property type="project" value="InterPro"/>
</dbReference>
<proteinExistence type="inferred from homology"/>
<dbReference type="GO" id="GO:0043015">
    <property type="term" value="F:gamma-tubulin binding"/>
    <property type="evidence" value="ECO:0007669"/>
    <property type="project" value="InterPro"/>
</dbReference>
<protein>
    <recommendedName>
        <fullName evidence="5">Gamma-tubulin complex component</fullName>
    </recommendedName>
</protein>
<feature type="domain" description="Gamma tubulin complex component C-terminal" evidence="7">
    <location>
        <begin position="604"/>
        <end position="934"/>
    </location>
</feature>
<feature type="compositionally biased region" description="Low complexity" evidence="6">
    <location>
        <begin position="93"/>
        <end position="103"/>
    </location>
</feature>
<comment type="similarity">
    <text evidence="1 5">Belongs to the TUBGCP family.</text>
</comment>
<gene>
    <name evidence="9" type="ORF">WJX81_007958</name>
</gene>
<organism evidence="9 10">
    <name type="scientific">Elliptochloris bilobata</name>
    <dbReference type="NCBI Taxonomy" id="381761"/>
    <lineage>
        <taxon>Eukaryota</taxon>
        <taxon>Viridiplantae</taxon>
        <taxon>Chlorophyta</taxon>
        <taxon>core chlorophytes</taxon>
        <taxon>Trebouxiophyceae</taxon>
        <taxon>Trebouxiophyceae incertae sedis</taxon>
        <taxon>Elliptochloris clade</taxon>
        <taxon>Elliptochloris</taxon>
    </lineage>
</organism>
<dbReference type="GO" id="GO:0000278">
    <property type="term" value="P:mitotic cell cycle"/>
    <property type="evidence" value="ECO:0007669"/>
    <property type="project" value="TreeGrafter"/>
</dbReference>
<feature type="region of interest" description="Disordered" evidence="6">
    <location>
        <begin position="81"/>
        <end position="132"/>
    </location>
</feature>
<evidence type="ECO:0000256" key="6">
    <source>
        <dbReference type="SAM" id="MobiDB-lite"/>
    </source>
</evidence>
<evidence type="ECO:0000259" key="8">
    <source>
        <dbReference type="Pfam" id="PF17681"/>
    </source>
</evidence>
<accession>A0AAW1S460</accession>
<dbReference type="InterPro" id="IPR040457">
    <property type="entry name" value="GCP_C"/>
</dbReference>
<evidence type="ECO:0000256" key="1">
    <source>
        <dbReference type="ARBA" id="ARBA00010337"/>
    </source>
</evidence>
<evidence type="ECO:0000313" key="9">
    <source>
        <dbReference type="EMBL" id="KAK9840835.1"/>
    </source>
</evidence>